<keyword evidence="6" id="KW-0030">Aminoacyl-tRNA synthetase</keyword>
<keyword evidence="7" id="KW-1185">Reference proteome</keyword>
<keyword evidence="3" id="KW-0479">Metal-binding</keyword>
<comment type="cofactor">
    <cofactor evidence="1">
        <name>Zn(2+)</name>
        <dbReference type="ChEBI" id="CHEBI:29105"/>
    </cofactor>
</comment>
<dbReference type="Pfam" id="PF01411">
    <property type="entry name" value="tRNA-synt_2c"/>
    <property type="match status" value="1"/>
</dbReference>
<accession>F6DPN0</accession>
<dbReference type="GO" id="GO:0003676">
    <property type="term" value="F:nucleic acid binding"/>
    <property type="evidence" value="ECO:0007669"/>
    <property type="project" value="InterPro"/>
</dbReference>
<evidence type="ECO:0000259" key="5">
    <source>
        <dbReference type="PROSITE" id="PS50860"/>
    </source>
</evidence>
<dbReference type="HOGENOM" id="CLU_004485_7_2_9"/>
<dbReference type="InterPro" id="IPR018165">
    <property type="entry name" value="Ala-tRNA-synth_IIc_core"/>
</dbReference>
<dbReference type="KEGG" id="dru:Desru_1334"/>
<dbReference type="InterPro" id="IPR009000">
    <property type="entry name" value="Transl_B-barrel_sf"/>
</dbReference>
<name>F6DPN0_DESRL</name>
<dbReference type="InterPro" id="IPR018164">
    <property type="entry name" value="Ala-tRNA-synth_IIc_N"/>
</dbReference>
<dbReference type="Gene3D" id="3.30.980.10">
    <property type="entry name" value="Threonyl-trna Synthetase, Chain A, domain 2"/>
    <property type="match status" value="1"/>
</dbReference>
<dbReference type="eggNOG" id="COG0013">
    <property type="taxonomic scope" value="Bacteria"/>
</dbReference>
<evidence type="ECO:0000256" key="3">
    <source>
        <dbReference type="ARBA" id="ARBA00022723"/>
    </source>
</evidence>
<dbReference type="GO" id="GO:0004813">
    <property type="term" value="F:alanine-tRNA ligase activity"/>
    <property type="evidence" value="ECO:0007669"/>
    <property type="project" value="InterPro"/>
</dbReference>
<dbReference type="SUPFAM" id="SSF50447">
    <property type="entry name" value="Translation proteins"/>
    <property type="match status" value="1"/>
</dbReference>
<feature type="domain" description="Alanyl-transfer RNA synthetases family profile" evidence="5">
    <location>
        <begin position="1"/>
        <end position="221"/>
    </location>
</feature>
<evidence type="ECO:0000313" key="7">
    <source>
        <dbReference type="Proteomes" id="UP000009234"/>
    </source>
</evidence>
<gene>
    <name evidence="6" type="ordered locus">Desru_1334</name>
</gene>
<dbReference type="STRING" id="696281.Desru_1334"/>
<dbReference type="Proteomes" id="UP000009234">
    <property type="component" value="Chromosome"/>
</dbReference>
<dbReference type="PROSITE" id="PS50860">
    <property type="entry name" value="AA_TRNA_LIGASE_II_ALA"/>
    <property type="match status" value="1"/>
</dbReference>
<proteinExistence type="predicted"/>
<dbReference type="Gene3D" id="3.10.310.40">
    <property type="match status" value="1"/>
</dbReference>
<comment type="subcellular location">
    <subcellularLocation>
        <location evidence="2">Cytoplasm</location>
    </subcellularLocation>
</comment>
<dbReference type="PANTHER" id="PTHR43462:SF1">
    <property type="entry name" value="ALANYL-TRNA EDITING PROTEIN AARSD1"/>
    <property type="match status" value="1"/>
</dbReference>
<dbReference type="SMART" id="SM00863">
    <property type="entry name" value="tRNA_SAD"/>
    <property type="match status" value="1"/>
</dbReference>
<dbReference type="AlphaFoldDB" id="F6DPN0"/>
<organism evidence="6 7">
    <name type="scientific">Desulforamulus ruminis (strain ATCC 23193 / DSM 2154 / NCIMB 8452 / DL)</name>
    <name type="common">Desulfotomaculum ruminis</name>
    <dbReference type="NCBI Taxonomy" id="696281"/>
    <lineage>
        <taxon>Bacteria</taxon>
        <taxon>Bacillati</taxon>
        <taxon>Bacillota</taxon>
        <taxon>Clostridia</taxon>
        <taxon>Eubacteriales</taxon>
        <taxon>Peptococcaceae</taxon>
        <taxon>Desulforamulus</taxon>
    </lineage>
</organism>
<dbReference type="InterPro" id="IPR012947">
    <property type="entry name" value="tRNA_SAD"/>
</dbReference>
<sequence>MKEMYHEDPYLLQFNSNVTGIISEKGRVGVLTENTVFYPEGGGQPADRGTLVCARRTYEVVQVEQRPEGIVHWIAGLAGPSKGTRLLMTVDAERRRDHMQQHHGQHILSAVLEQQYGWETIGFHLGEETNSIDLTVRELPLESMQQAEAEANRIVLENLPVQSEFYSREQLPPELLRKLPPNQEEVRLVVIPGVDENACCGTHPRFTGEAGPIKLLKTESVRGHTRLYFICGLRTVHWMWQTARSLKELEETVGAVGTEAVTRLQKREAEFKKLQKEHKELLPFKYQAIAQGLKEKSFSIQGTSFLVELFPQADMDFLRGLAAAWCREPKRTALLAGGDGPYAVVFGCSPEGVLAADQLAEFLWPLLQGQGGGNAGMVQGRAREWPQEKIINQMKQHFSP</sequence>
<dbReference type="GO" id="GO:0002161">
    <property type="term" value="F:aminoacyl-tRNA deacylase activity"/>
    <property type="evidence" value="ECO:0007669"/>
    <property type="project" value="UniProtKB-ARBA"/>
</dbReference>
<keyword evidence="6" id="KW-0436">Ligase</keyword>
<dbReference type="Pfam" id="PF07973">
    <property type="entry name" value="tRNA_SAD"/>
    <property type="match status" value="1"/>
</dbReference>
<dbReference type="SUPFAM" id="SSF55186">
    <property type="entry name" value="ThrRS/AlaRS common domain"/>
    <property type="match status" value="1"/>
</dbReference>
<evidence type="ECO:0000256" key="1">
    <source>
        <dbReference type="ARBA" id="ARBA00001947"/>
    </source>
</evidence>
<dbReference type="GO" id="GO:0046872">
    <property type="term" value="F:metal ion binding"/>
    <property type="evidence" value="ECO:0007669"/>
    <property type="project" value="UniProtKB-KW"/>
</dbReference>
<evidence type="ECO:0000256" key="4">
    <source>
        <dbReference type="ARBA" id="ARBA00022833"/>
    </source>
</evidence>
<dbReference type="InterPro" id="IPR018163">
    <property type="entry name" value="Thr/Ala-tRNA-synth_IIc_edit"/>
</dbReference>
<reference evidence="6 7" key="2">
    <citation type="journal article" date="2012" name="Stand. Genomic Sci.">
        <title>Complete genome sequence of the sulfate-reducing firmicute Desulfotomaculum ruminis type strain (DL(T)).</title>
        <authorList>
            <person name="Spring S."/>
            <person name="Visser M."/>
            <person name="Lu M."/>
            <person name="Copeland A."/>
            <person name="Lapidus A."/>
            <person name="Lucas S."/>
            <person name="Cheng J.F."/>
            <person name="Han C."/>
            <person name="Tapia R."/>
            <person name="Goodwin L.A."/>
            <person name="Pitluck S."/>
            <person name="Ivanova N."/>
            <person name="Land M."/>
            <person name="Hauser L."/>
            <person name="Larimer F."/>
            <person name="Rohde M."/>
            <person name="Goker M."/>
            <person name="Detter J.C."/>
            <person name="Kyrpides N.C."/>
            <person name="Woyke T."/>
            <person name="Schaap P.J."/>
            <person name="Plugge C.M."/>
            <person name="Muyzer G."/>
            <person name="Kuever J."/>
            <person name="Pereira I.A."/>
            <person name="Parshina S.N."/>
            <person name="Bernier-Latmani R."/>
            <person name="Stams A.J."/>
            <person name="Klenk H.P."/>
        </authorList>
    </citation>
    <scope>NUCLEOTIDE SEQUENCE [LARGE SCALE GENOMIC DNA]</scope>
    <source>
        <strain evidence="7">ATCC 23193 / DSM 2154 / NCIB 8452 / DL</strain>
    </source>
</reference>
<dbReference type="InterPro" id="IPR051335">
    <property type="entry name" value="Alanyl-tRNA_Editing_Enzymes"/>
</dbReference>
<dbReference type="Gene3D" id="2.40.30.130">
    <property type="match status" value="1"/>
</dbReference>
<dbReference type="EMBL" id="CP002780">
    <property type="protein sequence ID" value="AEG59607.1"/>
    <property type="molecule type" value="Genomic_DNA"/>
</dbReference>
<dbReference type="GO" id="GO:0005524">
    <property type="term" value="F:ATP binding"/>
    <property type="evidence" value="ECO:0007669"/>
    <property type="project" value="InterPro"/>
</dbReference>
<reference evidence="7" key="1">
    <citation type="submission" date="2011-05" db="EMBL/GenBank/DDBJ databases">
        <title>Complete sequence of Desulfotomaculum ruminis DSM 2154.</title>
        <authorList>
            <person name="Lucas S."/>
            <person name="Copeland A."/>
            <person name="Lapidus A."/>
            <person name="Cheng J.-F."/>
            <person name="Goodwin L."/>
            <person name="Pitluck S."/>
            <person name="Lu M."/>
            <person name="Detter J.C."/>
            <person name="Han C."/>
            <person name="Tapia R."/>
            <person name="Land M."/>
            <person name="Hauser L."/>
            <person name="Kyrpides N."/>
            <person name="Ivanova N."/>
            <person name="Mikhailova N."/>
            <person name="Pagani I."/>
            <person name="Stams A.J.M."/>
            <person name="Plugge C.M."/>
            <person name="Muyzer G."/>
            <person name="Kuever J."/>
            <person name="Parshina S.N."/>
            <person name="Ivanova A.E."/>
            <person name="Nazina T.N."/>
            <person name="Brambilla E."/>
            <person name="Spring S."/>
            <person name="Klenk H.-P."/>
            <person name="Woyke T."/>
        </authorList>
    </citation>
    <scope>NUCLEOTIDE SEQUENCE [LARGE SCALE GENOMIC DNA]</scope>
    <source>
        <strain evidence="7">ATCC 23193 / DSM 2154 / NCIB 8452 / DL</strain>
    </source>
</reference>
<dbReference type="GO" id="GO:0005737">
    <property type="term" value="C:cytoplasm"/>
    <property type="evidence" value="ECO:0007669"/>
    <property type="project" value="UniProtKB-SubCell"/>
</dbReference>
<dbReference type="PANTHER" id="PTHR43462">
    <property type="entry name" value="ALANYL-TRNA EDITING PROTEIN"/>
    <property type="match status" value="1"/>
</dbReference>
<evidence type="ECO:0000256" key="2">
    <source>
        <dbReference type="ARBA" id="ARBA00004496"/>
    </source>
</evidence>
<protein>
    <submittedName>
        <fullName evidence="6">Threonyl/alanyl tRNA synthetase SAD</fullName>
    </submittedName>
</protein>
<dbReference type="GO" id="GO:0006419">
    <property type="term" value="P:alanyl-tRNA aminoacylation"/>
    <property type="evidence" value="ECO:0007669"/>
    <property type="project" value="InterPro"/>
</dbReference>
<keyword evidence="4" id="KW-0862">Zinc</keyword>
<evidence type="ECO:0000313" key="6">
    <source>
        <dbReference type="EMBL" id="AEG59607.1"/>
    </source>
</evidence>